<dbReference type="OrthoDB" id="1149183at2"/>
<dbReference type="InterPro" id="IPR007711">
    <property type="entry name" value="HigB-1"/>
</dbReference>
<proteinExistence type="predicted"/>
<dbReference type="InterPro" id="IPR035093">
    <property type="entry name" value="RelE/ParE_toxin_dom_sf"/>
</dbReference>
<sequence>MIVTFEEDYLRELYEDGQASDKKHRFQPQIIKKYTRVVDLMMGEANVMGLTKYGGLHYEHLHGDKEGLSSVKVNDQYRIEFREILEGDKTIAEMVSLTELSNHYKNT</sequence>
<reference evidence="2" key="1">
    <citation type="submission" date="2016-10" db="EMBL/GenBank/DDBJ databases">
        <authorList>
            <person name="de Groot N.N."/>
        </authorList>
    </citation>
    <scope>NUCLEOTIDE SEQUENCE [LARGE SCALE GENOMIC DNA]</scope>
    <source>
        <strain evidence="2">BP1-145</strain>
    </source>
</reference>
<dbReference type="EMBL" id="FNIW01000025">
    <property type="protein sequence ID" value="SDO54992.1"/>
    <property type="molecule type" value="Genomic_DNA"/>
</dbReference>
<evidence type="ECO:0000313" key="2">
    <source>
        <dbReference type="Proteomes" id="UP000199134"/>
    </source>
</evidence>
<dbReference type="RefSeq" id="WP_091854950.1">
    <property type="nucleotide sequence ID" value="NZ_FNIW01000025.1"/>
</dbReference>
<protein>
    <submittedName>
        <fullName evidence="1">Proteic killer suppression protein</fullName>
    </submittedName>
</protein>
<gene>
    <name evidence="1" type="ORF">SAMN04487900_12554</name>
</gene>
<dbReference type="Pfam" id="PF05015">
    <property type="entry name" value="HigB-like_toxin"/>
    <property type="match status" value="1"/>
</dbReference>
<dbReference type="SUPFAM" id="SSF143011">
    <property type="entry name" value="RelE-like"/>
    <property type="match status" value="1"/>
</dbReference>
<organism evidence="1 2">
    <name type="scientific">Prevotella communis</name>
    <dbReference type="NCBI Taxonomy" id="2913614"/>
    <lineage>
        <taxon>Bacteria</taxon>
        <taxon>Pseudomonadati</taxon>
        <taxon>Bacteroidota</taxon>
        <taxon>Bacteroidia</taxon>
        <taxon>Bacteroidales</taxon>
        <taxon>Prevotellaceae</taxon>
        <taxon>Prevotella</taxon>
    </lineage>
</organism>
<dbReference type="Gene3D" id="3.30.2310.20">
    <property type="entry name" value="RelE-like"/>
    <property type="match status" value="1"/>
</dbReference>
<comment type="caution">
    <text evidence="1">The sequence shown here is derived from an EMBL/GenBank/DDBJ whole genome shotgun (WGS) entry which is preliminary data.</text>
</comment>
<accession>A0A1H0KH09</accession>
<dbReference type="AlphaFoldDB" id="A0A1H0KH09"/>
<evidence type="ECO:0000313" key="1">
    <source>
        <dbReference type="EMBL" id="SDO54992.1"/>
    </source>
</evidence>
<name>A0A1H0KH09_9BACT</name>
<dbReference type="Proteomes" id="UP000199134">
    <property type="component" value="Unassembled WGS sequence"/>
</dbReference>